<dbReference type="OrthoDB" id="9801834at2"/>
<protein>
    <submittedName>
        <fullName evidence="7">4-aminobutyrate---pyruvate transaminase</fullName>
    </submittedName>
</protein>
<evidence type="ECO:0000313" key="7">
    <source>
        <dbReference type="EMBL" id="SFT13132.1"/>
    </source>
</evidence>
<dbReference type="InterPro" id="IPR015424">
    <property type="entry name" value="PyrdxlP-dep_Trfase"/>
</dbReference>
<evidence type="ECO:0000256" key="2">
    <source>
        <dbReference type="ARBA" id="ARBA00008954"/>
    </source>
</evidence>
<dbReference type="Gene3D" id="3.90.1150.10">
    <property type="entry name" value="Aspartate Aminotransferase, domain 1"/>
    <property type="match status" value="1"/>
</dbReference>
<sequence>MNERISDKAALDAAHAVHPHTNLRRHLQSGPNMIVKGDGIEVIDAQGKRYIEGAAGLWCAALGFGSERLGEVAKQVMTEIGYYHTFRGASTPWVSDLSAKLGAIAPKGLDKVLLQTSGSEANDTAMKLVWSFWEAQGEPSRVKIISRHNSYHGTGALTSQLTGKANFHVGFGPGFDRFRYVTEPYYYRKALEGETEAQFSSRLAQELDEMIQAEGPETIAAFWAEPVIGSGGVFTPPEGYFPKIQAVLDKYGILFVADEVICGFGRTGEMWGCQTYGIRPDMICCAKSLSAAMLPLSAVLIGERVFEAMLNQSDKYGSFAHGYTYGGHPVSCAVAAEVLTIYEEMDLIGHVKSIEPAFVQGFESLRDHPLVGDVNAVGLIGCTELVADKQTKAKHAPEVQITARFEAAALERGLITRNIGNRIALSPPQIITAAEVEEMFTRYRDTLDAVAKEIA</sequence>
<dbReference type="AlphaFoldDB" id="A0A1I6VHF0"/>
<dbReference type="Pfam" id="PF00202">
    <property type="entry name" value="Aminotran_3"/>
    <property type="match status" value="1"/>
</dbReference>
<proteinExistence type="inferred from homology"/>
<organism evidence="7 8">
    <name type="scientific">Alloyangia pacifica</name>
    <dbReference type="NCBI Taxonomy" id="311180"/>
    <lineage>
        <taxon>Bacteria</taxon>
        <taxon>Pseudomonadati</taxon>
        <taxon>Pseudomonadota</taxon>
        <taxon>Alphaproteobacteria</taxon>
        <taxon>Rhodobacterales</taxon>
        <taxon>Roseobacteraceae</taxon>
        <taxon>Alloyangia</taxon>
    </lineage>
</organism>
<dbReference type="PANTHER" id="PTHR43094">
    <property type="entry name" value="AMINOTRANSFERASE"/>
    <property type="match status" value="1"/>
</dbReference>
<dbReference type="RefSeq" id="WP_092428175.1">
    <property type="nucleotide sequence ID" value="NZ_FNCL01000011.1"/>
</dbReference>
<evidence type="ECO:0000256" key="1">
    <source>
        <dbReference type="ARBA" id="ARBA00001933"/>
    </source>
</evidence>
<dbReference type="FunFam" id="3.40.640.10:FF:000014">
    <property type="entry name" value="Adenosylmethionine-8-amino-7-oxononanoate aminotransferase, probable"/>
    <property type="match status" value="1"/>
</dbReference>
<dbReference type="GO" id="GO:0008483">
    <property type="term" value="F:transaminase activity"/>
    <property type="evidence" value="ECO:0007669"/>
    <property type="project" value="UniProtKB-KW"/>
</dbReference>
<keyword evidence="5 6" id="KW-0663">Pyridoxal phosphate</keyword>
<evidence type="ECO:0000313" key="8">
    <source>
        <dbReference type="Proteomes" id="UP000199392"/>
    </source>
</evidence>
<dbReference type="InterPro" id="IPR015422">
    <property type="entry name" value="PyrdxlP-dep_Trfase_small"/>
</dbReference>
<dbReference type="STRING" id="311180.SAMN04488050_11188"/>
<dbReference type="PANTHER" id="PTHR43094:SF1">
    <property type="entry name" value="AMINOTRANSFERASE CLASS-III"/>
    <property type="match status" value="1"/>
</dbReference>
<evidence type="ECO:0000256" key="4">
    <source>
        <dbReference type="ARBA" id="ARBA00022679"/>
    </source>
</evidence>
<name>A0A1I6VHF0_9RHOB</name>
<gene>
    <name evidence="7" type="ORF">SAMN04488050_11188</name>
</gene>
<dbReference type="SUPFAM" id="SSF53383">
    <property type="entry name" value="PLP-dependent transferases"/>
    <property type="match status" value="1"/>
</dbReference>
<reference evidence="8" key="1">
    <citation type="submission" date="2016-10" db="EMBL/GenBank/DDBJ databases">
        <authorList>
            <person name="Varghese N."/>
            <person name="Submissions S."/>
        </authorList>
    </citation>
    <scope>NUCLEOTIDE SEQUENCE [LARGE SCALE GENOMIC DNA]</scope>
    <source>
        <strain evidence="8">DSM 26894</strain>
    </source>
</reference>
<dbReference type="NCBIfam" id="NF004767">
    <property type="entry name" value="PRK06105.1"/>
    <property type="match status" value="1"/>
</dbReference>
<keyword evidence="7" id="KW-0670">Pyruvate</keyword>
<dbReference type="InterPro" id="IPR049704">
    <property type="entry name" value="Aminotrans_3_PPA_site"/>
</dbReference>
<dbReference type="Proteomes" id="UP000199392">
    <property type="component" value="Unassembled WGS sequence"/>
</dbReference>
<keyword evidence="4" id="KW-0808">Transferase</keyword>
<comment type="similarity">
    <text evidence="2 6">Belongs to the class-III pyridoxal-phosphate-dependent aminotransferase family.</text>
</comment>
<evidence type="ECO:0000256" key="6">
    <source>
        <dbReference type="RuleBase" id="RU003560"/>
    </source>
</evidence>
<keyword evidence="3" id="KW-0032">Aminotransferase</keyword>
<dbReference type="Gene3D" id="3.40.640.10">
    <property type="entry name" value="Type I PLP-dependent aspartate aminotransferase-like (Major domain)"/>
    <property type="match status" value="1"/>
</dbReference>
<evidence type="ECO:0000256" key="3">
    <source>
        <dbReference type="ARBA" id="ARBA00022576"/>
    </source>
</evidence>
<dbReference type="InterPro" id="IPR005814">
    <property type="entry name" value="Aminotrans_3"/>
</dbReference>
<comment type="cofactor">
    <cofactor evidence="1">
        <name>pyridoxal 5'-phosphate</name>
        <dbReference type="ChEBI" id="CHEBI:597326"/>
    </cofactor>
</comment>
<evidence type="ECO:0000256" key="5">
    <source>
        <dbReference type="ARBA" id="ARBA00022898"/>
    </source>
</evidence>
<keyword evidence="8" id="KW-1185">Reference proteome</keyword>
<accession>A0A1I6VHF0</accession>
<dbReference type="CDD" id="cd00610">
    <property type="entry name" value="OAT_like"/>
    <property type="match status" value="1"/>
</dbReference>
<dbReference type="InterPro" id="IPR015421">
    <property type="entry name" value="PyrdxlP-dep_Trfase_major"/>
</dbReference>
<dbReference type="PROSITE" id="PS00600">
    <property type="entry name" value="AA_TRANSFER_CLASS_3"/>
    <property type="match status" value="1"/>
</dbReference>
<dbReference type="GO" id="GO:0030170">
    <property type="term" value="F:pyridoxal phosphate binding"/>
    <property type="evidence" value="ECO:0007669"/>
    <property type="project" value="InterPro"/>
</dbReference>
<dbReference type="EMBL" id="FOZW01000011">
    <property type="protein sequence ID" value="SFT13132.1"/>
    <property type="molecule type" value="Genomic_DNA"/>
</dbReference>